<evidence type="ECO:0000256" key="6">
    <source>
        <dbReference type="ARBA" id="ARBA00022729"/>
    </source>
</evidence>
<dbReference type="GO" id="GO:0005615">
    <property type="term" value="C:extracellular space"/>
    <property type="evidence" value="ECO:0007669"/>
    <property type="project" value="TreeGrafter"/>
</dbReference>
<dbReference type="SUPFAM" id="SSF53187">
    <property type="entry name" value="Zn-dependent exopeptidases"/>
    <property type="match status" value="1"/>
</dbReference>
<dbReference type="FunFam" id="3.40.630.10:FF:000070">
    <property type="entry name" value="Putative carboxypeptidase suro-1"/>
    <property type="match status" value="1"/>
</dbReference>
<dbReference type="Pfam" id="PF00246">
    <property type="entry name" value="Peptidase_M14"/>
    <property type="match status" value="1"/>
</dbReference>
<feature type="signal peptide" evidence="12">
    <location>
        <begin position="1"/>
        <end position="27"/>
    </location>
</feature>
<evidence type="ECO:0000259" key="13">
    <source>
        <dbReference type="PROSITE" id="PS52035"/>
    </source>
</evidence>
<dbReference type="RefSeq" id="XP_042936667.1">
    <property type="nucleotide sequence ID" value="XM_043080733.1"/>
</dbReference>
<keyword evidence="10" id="KW-1015">Disulfide bond</keyword>
<keyword evidence="7" id="KW-0378">Hydrolase</keyword>
<dbReference type="PROSITE" id="PS52035">
    <property type="entry name" value="PEPTIDASE_M14"/>
    <property type="match status" value="1"/>
</dbReference>
<dbReference type="GeneID" id="66057635"/>
<evidence type="ECO:0000256" key="11">
    <source>
        <dbReference type="PROSITE-ProRule" id="PRU01379"/>
    </source>
</evidence>
<dbReference type="InterPro" id="IPR000834">
    <property type="entry name" value="Peptidase_M14"/>
</dbReference>
<evidence type="ECO:0000256" key="5">
    <source>
        <dbReference type="ARBA" id="ARBA00022723"/>
    </source>
</evidence>
<evidence type="ECO:0000256" key="10">
    <source>
        <dbReference type="ARBA" id="ARBA00023157"/>
    </source>
</evidence>
<reference evidence="16" key="3">
    <citation type="submission" date="2022-04" db="UniProtKB">
        <authorList>
            <consortium name="WormBaseParasite"/>
        </authorList>
    </citation>
    <scope>IDENTIFICATION</scope>
</reference>
<evidence type="ECO:0000313" key="16">
    <source>
        <dbReference type="WBParaSite" id="Bm11718.1"/>
    </source>
</evidence>
<organism evidence="14">
    <name type="scientific">Brugia malayi</name>
    <name type="common">Filarial nematode worm</name>
    <dbReference type="NCBI Taxonomy" id="6279"/>
    <lineage>
        <taxon>Eukaryota</taxon>
        <taxon>Metazoa</taxon>
        <taxon>Ecdysozoa</taxon>
        <taxon>Nematoda</taxon>
        <taxon>Chromadorea</taxon>
        <taxon>Rhabditida</taxon>
        <taxon>Spirurina</taxon>
        <taxon>Spiruromorpha</taxon>
        <taxon>Filarioidea</taxon>
        <taxon>Onchocercidae</taxon>
        <taxon>Brugia</taxon>
    </lineage>
</organism>
<dbReference type="InterPro" id="IPR003146">
    <property type="entry name" value="M14A_act_pep"/>
</dbReference>
<dbReference type="SMART" id="SM00631">
    <property type="entry name" value="Zn_pept"/>
    <property type="match status" value="1"/>
</dbReference>
<name>A0A4E9FK49_BRUMA</name>
<dbReference type="PROSITE" id="PS00133">
    <property type="entry name" value="CARBOXYPEPT_ZN_2"/>
    <property type="match status" value="1"/>
</dbReference>
<feature type="domain" description="Peptidase M14" evidence="13">
    <location>
        <begin position="158"/>
        <end position="472"/>
    </location>
</feature>
<dbReference type="GO" id="GO:0008270">
    <property type="term" value="F:zinc ion binding"/>
    <property type="evidence" value="ECO:0007669"/>
    <property type="project" value="InterPro"/>
</dbReference>
<evidence type="ECO:0000256" key="2">
    <source>
        <dbReference type="ARBA" id="ARBA00005988"/>
    </source>
</evidence>
<dbReference type="OrthoDB" id="3626597at2759"/>
<evidence type="ECO:0000256" key="12">
    <source>
        <dbReference type="SAM" id="SignalP"/>
    </source>
</evidence>
<accession>A0A4E9FK49</accession>
<dbReference type="WBParaSite" id="Bm11718.1">
    <property type="protein sequence ID" value="Bm11718.1"/>
    <property type="gene ID" value="WBGene00231979"/>
</dbReference>
<keyword evidence="4" id="KW-0645">Protease</keyword>
<dbReference type="InterPro" id="IPR057247">
    <property type="entry name" value="CARBOXYPEPT_ZN_2"/>
</dbReference>
<dbReference type="PRINTS" id="PR00765">
    <property type="entry name" value="CRBOXYPTASEA"/>
</dbReference>
<evidence type="ECO:0000256" key="7">
    <source>
        <dbReference type="ARBA" id="ARBA00022801"/>
    </source>
</evidence>
<keyword evidence="8" id="KW-0862">Zinc</keyword>
<gene>
    <name evidence="14" type="primary">Bm11718</name>
    <name evidence="14" type="ORF">BM_BM11718</name>
</gene>
<dbReference type="GO" id="GO:0004181">
    <property type="term" value="F:metallocarboxypeptidase activity"/>
    <property type="evidence" value="ECO:0007669"/>
    <property type="project" value="InterPro"/>
</dbReference>
<keyword evidence="5" id="KW-0479">Metal-binding</keyword>
<proteinExistence type="inferred from homology"/>
<dbReference type="InterPro" id="IPR036990">
    <property type="entry name" value="M14A-like_propep"/>
</dbReference>
<comment type="cofactor">
    <cofactor evidence="1">
        <name>Zn(2+)</name>
        <dbReference type="ChEBI" id="CHEBI:29105"/>
    </cofactor>
</comment>
<dbReference type="Proteomes" id="UP000006672">
    <property type="component" value="Unassembled WGS sequence"/>
</dbReference>
<evidence type="ECO:0000256" key="3">
    <source>
        <dbReference type="ARBA" id="ARBA00022645"/>
    </source>
</evidence>
<dbReference type="Gene3D" id="3.30.70.340">
    <property type="entry name" value="Metallocarboxypeptidase-like"/>
    <property type="match status" value="1"/>
</dbReference>
<protein>
    <submittedName>
        <fullName evidence="16">Peptidase_M14 domain-containing protein</fullName>
    </submittedName>
</protein>
<evidence type="ECO:0000256" key="1">
    <source>
        <dbReference type="ARBA" id="ARBA00001947"/>
    </source>
</evidence>
<evidence type="ECO:0000256" key="4">
    <source>
        <dbReference type="ARBA" id="ARBA00022670"/>
    </source>
</evidence>
<dbReference type="PANTHER" id="PTHR11705">
    <property type="entry name" value="PROTEASE FAMILY M14 CARBOXYPEPTIDASE A,B"/>
    <property type="match status" value="1"/>
</dbReference>
<dbReference type="AlphaFoldDB" id="A0A4E9FK49"/>
<feature type="chain" id="PRO_5023915629" evidence="12">
    <location>
        <begin position="28"/>
        <end position="592"/>
    </location>
</feature>
<evidence type="ECO:0000256" key="9">
    <source>
        <dbReference type="ARBA" id="ARBA00023049"/>
    </source>
</evidence>
<keyword evidence="15" id="KW-1185">Reference proteome</keyword>
<reference evidence="14" key="2">
    <citation type="submission" date="2019-04" db="EMBL/GenBank/DDBJ databases">
        <authorList>
            <person name="Howe K."/>
            <person name="Paulini M."/>
            <person name="Williams G."/>
        </authorList>
    </citation>
    <scope>NUCLEOTIDE SEQUENCE [LARGE SCALE GENOMIC DNA]</scope>
    <source>
        <strain evidence="14">FR3</strain>
    </source>
</reference>
<dbReference type="KEGG" id="bmy:BM_BM11718"/>
<evidence type="ECO:0000256" key="8">
    <source>
        <dbReference type="ARBA" id="ARBA00022833"/>
    </source>
</evidence>
<dbReference type="EMBL" id="CAAKNF010000194">
    <property type="protein sequence ID" value="VIO96906.1"/>
    <property type="molecule type" value="Genomic_DNA"/>
</dbReference>
<keyword evidence="3" id="KW-0121">Carboxypeptidase</keyword>
<comment type="similarity">
    <text evidence="2 11">Belongs to the peptidase M14 family.</text>
</comment>
<keyword evidence="6 12" id="KW-0732">Signal</keyword>
<dbReference type="PANTHER" id="PTHR11705:SF54">
    <property type="entry name" value="SHKT DOMAIN-CONTAINING PROTEIN"/>
    <property type="match status" value="1"/>
</dbReference>
<dbReference type="GO" id="GO:0006508">
    <property type="term" value="P:proteolysis"/>
    <property type="evidence" value="ECO:0007669"/>
    <property type="project" value="UniProtKB-KW"/>
</dbReference>
<dbReference type="CDD" id="cd03860">
    <property type="entry name" value="M14_CP_A-B_like"/>
    <property type="match status" value="1"/>
</dbReference>
<reference evidence="15" key="1">
    <citation type="journal article" date="2007" name="Science">
        <title>Draft genome of the filarial nematode parasite Brugia malayi.</title>
        <authorList>
            <person name="Ghedin E."/>
            <person name="Wang S."/>
            <person name="Spiro D."/>
            <person name="Caler E."/>
            <person name="Zhao Q."/>
            <person name="Crabtree J."/>
            <person name="Allen J.E."/>
            <person name="Delcher A.L."/>
            <person name="Guiliano D.B."/>
            <person name="Miranda-Saavedra D."/>
            <person name="Angiuoli S.V."/>
            <person name="Creasy T."/>
            <person name="Amedeo P."/>
            <person name="Haas B."/>
            <person name="El-Sayed N.M."/>
            <person name="Wortman J.R."/>
            <person name="Feldblyum T."/>
            <person name="Tallon L."/>
            <person name="Schatz M."/>
            <person name="Shumway M."/>
            <person name="Koo H."/>
            <person name="Salzberg S.L."/>
            <person name="Schobel S."/>
            <person name="Pertea M."/>
            <person name="Pop M."/>
            <person name="White O."/>
            <person name="Barton G.J."/>
            <person name="Carlow C.K."/>
            <person name="Crawford M.J."/>
            <person name="Daub J."/>
            <person name="Dimmic M.W."/>
            <person name="Estes C.F."/>
            <person name="Foster J.M."/>
            <person name="Ganatra M."/>
            <person name="Gregory W.F."/>
            <person name="Johnson N.M."/>
            <person name="Jin J."/>
            <person name="Komuniecki R."/>
            <person name="Korf I."/>
            <person name="Kumar S."/>
            <person name="Laney S."/>
            <person name="Li B.W."/>
            <person name="Li W."/>
            <person name="Lindblom T.H."/>
            <person name="Lustigman S."/>
            <person name="Ma D."/>
            <person name="Maina C.V."/>
            <person name="Martin D.M."/>
            <person name="McCarter J.P."/>
            <person name="McReynolds L."/>
            <person name="Mitreva M."/>
            <person name="Nutman T.B."/>
            <person name="Parkinson J."/>
            <person name="Peregrin-Alvarez J.M."/>
            <person name="Poole C."/>
            <person name="Ren Q."/>
            <person name="Saunders L."/>
            <person name="Sluder A.E."/>
            <person name="Smith K."/>
            <person name="Stanke M."/>
            <person name="Unnasch T.R."/>
            <person name="Ware J."/>
            <person name="Wei A.D."/>
            <person name="Weil G."/>
            <person name="Williams D.J."/>
            <person name="Zhang Y."/>
            <person name="Williams S.A."/>
            <person name="Fraser-Liggett C."/>
            <person name="Slatko B."/>
            <person name="Blaxter M.L."/>
            <person name="Scott A.L."/>
        </authorList>
    </citation>
    <scope>NUCLEOTIDE SEQUENCE</scope>
    <source>
        <strain evidence="15">FR3</strain>
    </source>
</reference>
<evidence type="ECO:0000313" key="14">
    <source>
        <dbReference type="EMBL" id="VIO96906.1"/>
    </source>
</evidence>
<dbReference type="Gene3D" id="3.40.630.10">
    <property type="entry name" value="Zn peptidases"/>
    <property type="match status" value="1"/>
</dbReference>
<keyword evidence="9" id="KW-0482">Metalloprotease</keyword>
<dbReference type="Pfam" id="PF02244">
    <property type="entry name" value="Propep_M14"/>
    <property type="match status" value="1"/>
</dbReference>
<accession>A0A8L7SN80</accession>
<feature type="active site" description="Proton donor/acceptor" evidence="11">
    <location>
        <position position="436"/>
    </location>
</feature>
<sequence>MVGRYLMRISISVLFLLLSNTSTLIRGSLSDSQKYKVIRIVPEYKNQLAIINELFYQSMESQLNFWRAPTGIGQAVDIMLQSSVIHSLANFFKQNNITFKIIINDVEKLIYEREGQPRKSDGQNYATVTAFNSIMESFMKRSKDANLIRNKAKYKFGDYHSYDTIISWLNEIEHFYSNIAKVFTIGQTFEGRNIKGIKIGNPIDKINKRIIWIDAGIHAREWASIHTALYFIDQLISQYGIDSQITSYIDTLNFYIVPVVNPDGYEYSRSDLTPHARFWRKNRGKKVCFKDRWYRERCCNGVDLNRNFDFYWGETGSSSHICSEIYHGNAPFSEPETRAIRDKLLSAEMFGKIDAFITLHTYSQMWIYPYGHQRRSFPNDVKDLEKVGKQAVKAVENVYGTKFRLGTGADILYPSSGGSDDWAKSKAGVKFVYLLELRPGENDFDGFLLDRRQLIPTGRETWAGVRVVIDAVMRSKKVRPVDIPLKLNYNETKAIKRISTFHFPLQYSRKFMTTAPPQMKSQSLRPINYNYHLENLQQRHSIIRRKFSQQFQNRICTDISPWCMNWIRINPNVCLTAQTYMQQQCIRSCRFC</sequence>
<dbReference type="SUPFAM" id="SSF54897">
    <property type="entry name" value="Protease propeptides/inhibitors"/>
    <property type="match status" value="1"/>
</dbReference>
<dbReference type="CTD" id="66057635"/>
<evidence type="ECO:0000313" key="15">
    <source>
        <dbReference type="Proteomes" id="UP000006672"/>
    </source>
</evidence>